<protein>
    <submittedName>
        <fullName evidence="2">Uncharacterized protein</fullName>
    </submittedName>
</protein>
<organism evidence="2 3">
    <name type="scientific">Amycolatopsis rhizosphaerae</name>
    <dbReference type="NCBI Taxonomy" id="2053003"/>
    <lineage>
        <taxon>Bacteria</taxon>
        <taxon>Bacillati</taxon>
        <taxon>Actinomycetota</taxon>
        <taxon>Actinomycetes</taxon>
        <taxon>Pseudonocardiales</taxon>
        <taxon>Pseudonocardiaceae</taxon>
        <taxon>Amycolatopsis</taxon>
    </lineage>
</organism>
<reference evidence="2 3" key="1">
    <citation type="submission" date="2019-07" db="EMBL/GenBank/DDBJ databases">
        <authorList>
            <person name="Duangmal K."/>
            <person name="Teo W.F.A."/>
        </authorList>
    </citation>
    <scope>NUCLEOTIDE SEQUENCE [LARGE SCALE GENOMIC DNA]</scope>
    <source>
        <strain evidence="2 3">TBRC 6029</strain>
    </source>
</reference>
<evidence type="ECO:0000313" key="2">
    <source>
        <dbReference type="EMBL" id="TVT61915.1"/>
    </source>
</evidence>
<evidence type="ECO:0000313" key="3">
    <source>
        <dbReference type="Proteomes" id="UP000320011"/>
    </source>
</evidence>
<sequence length="116" mass="12323">MTIEANVWITEGAASVFLICTFLTTRLRRDSPLALATPKRNHPKPGEQGPRRAYGKSAGPTTGAAPEERLVKFSATGPHELVLYDFGTPLVDGEAEVMPKSASTCTALCPDRPVGG</sequence>
<feature type="region of interest" description="Disordered" evidence="1">
    <location>
        <begin position="31"/>
        <end position="67"/>
    </location>
</feature>
<dbReference type="Proteomes" id="UP000320011">
    <property type="component" value="Unassembled WGS sequence"/>
</dbReference>
<reference evidence="2 3" key="2">
    <citation type="submission" date="2019-08" db="EMBL/GenBank/DDBJ databases">
        <title>Amycolatopsis acidicola sp. nov., isolated from peat swamp forest soil.</title>
        <authorList>
            <person name="Srisuk N."/>
        </authorList>
    </citation>
    <scope>NUCLEOTIDE SEQUENCE [LARGE SCALE GENOMIC DNA]</scope>
    <source>
        <strain evidence="2 3">TBRC 6029</strain>
    </source>
</reference>
<accession>A0A558DLL4</accession>
<proteinExistence type="predicted"/>
<dbReference type="AlphaFoldDB" id="A0A558DLL4"/>
<dbReference type="EMBL" id="VJWX01000008">
    <property type="protein sequence ID" value="TVT61915.1"/>
    <property type="molecule type" value="Genomic_DNA"/>
</dbReference>
<gene>
    <name evidence="2" type="ORF">FNH05_01995</name>
</gene>
<evidence type="ECO:0000256" key="1">
    <source>
        <dbReference type="SAM" id="MobiDB-lite"/>
    </source>
</evidence>
<dbReference type="RefSeq" id="WP_144585365.1">
    <property type="nucleotide sequence ID" value="NZ_VJWX01000008.1"/>
</dbReference>
<name>A0A558DLL4_9PSEU</name>
<comment type="caution">
    <text evidence="2">The sequence shown here is derived from an EMBL/GenBank/DDBJ whole genome shotgun (WGS) entry which is preliminary data.</text>
</comment>
<keyword evidence="3" id="KW-1185">Reference proteome</keyword>